<gene>
    <name evidence="1" type="ORF">DD902_13180</name>
</gene>
<evidence type="ECO:0000313" key="1">
    <source>
        <dbReference type="EMBL" id="PWZ72545.1"/>
    </source>
</evidence>
<dbReference type="AlphaFoldDB" id="A0A317YMB7"/>
<protein>
    <submittedName>
        <fullName evidence="1">Uncharacterized protein</fullName>
    </submittedName>
</protein>
<organism evidence="1 2">
    <name type="scientific">Staphylococcus pseudintermedius</name>
    <dbReference type="NCBI Taxonomy" id="283734"/>
    <lineage>
        <taxon>Bacteria</taxon>
        <taxon>Bacillati</taxon>
        <taxon>Bacillota</taxon>
        <taxon>Bacilli</taxon>
        <taxon>Bacillales</taxon>
        <taxon>Staphylococcaceae</taxon>
        <taxon>Staphylococcus</taxon>
        <taxon>Staphylococcus intermedius group</taxon>
    </lineage>
</organism>
<sequence>MLTASPVLVDPDALAHAVGRLVPGTELTTDSNSAAVPFFVALSLHASSVDPSVLAPSLVDRPFDAALLNELTAFIYSRAAEHSDLHVGGRRHRQMCIGVSVDIVQ</sequence>
<accession>A0A317YMB7</accession>
<name>A0A317YMB7_STAPS</name>
<comment type="caution">
    <text evidence="1">The sequence shown here is derived from an EMBL/GenBank/DDBJ whole genome shotgun (WGS) entry which is preliminary data.</text>
</comment>
<evidence type="ECO:0000313" key="2">
    <source>
        <dbReference type="Proteomes" id="UP000246800"/>
    </source>
</evidence>
<dbReference type="Proteomes" id="UP000246800">
    <property type="component" value="Unassembled WGS sequence"/>
</dbReference>
<reference evidence="1 2" key="1">
    <citation type="journal article" date="2018" name="Vet. Microbiol.">
        <title>Clonal diversity and geographic distribution of methicillin-resistant Staphylococcus pseudintermedius from Australian animals: Discovery of novel sequence types.</title>
        <authorList>
            <person name="Worthing K.A."/>
            <person name="Abraham S."/>
            <person name="Coombs G.W."/>
            <person name="Pang S."/>
            <person name="Saputra S."/>
            <person name="Jordan D."/>
            <person name="Trott D.J."/>
            <person name="Norris J.M."/>
        </authorList>
    </citation>
    <scope>NUCLEOTIDE SEQUENCE [LARGE SCALE GENOMIC DNA]</scope>
    <source>
        <strain evidence="1 2">ST525 1</strain>
    </source>
</reference>
<dbReference type="EMBL" id="QEIT01000195">
    <property type="protein sequence ID" value="PWZ72545.1"/>
    <property type="molecule type" value="Genomic_DNA"/>
</dbReference>
<proteinExistence type="predicted"/>